<keyword evidence="2" id="KW-1185">Reference proteome</keyword>
<reference evidence="1 2" key="1">
    <citation type="submission" date="2020-02" db="EMBL/GenBank/DDBJ databases">
        <authorList>
            <person name="Ferguson B K."/>
        </authorList>
    </citation>
    <scope>NUCLEOTIDE SEQUENCE [LARGE SCALE GENOMIC DNA]</scope>
</reference>
<proteinExistence type="predicted"/>
<gene>
    <name evidence="1" type="ORF">TBRA_LOCUS3326</name>
</gene>
<dbReference type="EMBL" id="CADCXV010000641">
    <property type="protein sequence ID" value="CAB0031355.1"/>
    <property type="molecule type" value="Genomic_DNA"/>
</dbReference>
<dbReference type="AlphaFoldDB" id="A0A6H5I293"/>
<evidence type="ECO:0000313" key="1">
    <source>
        <dbReference type="EMBL" id="CAB0031355.1"/>
    </source>
</evidence>
<dbReference type="Proteomes" id="UP000479190">
    <property type="component" value="Unassembled WGS sequence"/>
</dbReference>
<evidence type="ECO:0000313" key="2">
    <source>
        <dbReference type="Proteomes" id="UP000479190"/>
    </source>
</evidence>
<organism evidence="1 2">
    <name type="scientific">Trichogramma brassicae</name>
    <dbReference type="NCBI Taxonomy" id="86971"/>
    <lineage>
        <taxon>Eukaryota</taxon>
        <taxon>Metazoa</taxon>
        <taxon>Ecdysozoa</taxon>
        <taxon>Arthropoda</taxon>
        <taxon>Hexapoda</taxon>
        <taxon>Insecta</taxon>
        <taxon>Pterygota</taxon>
        <taxon>Neoptera</taxon>
        <taxon>Endopterygota</taxon>
        <taxon>Hymenoptera</taxon>
        <taxon>Apocrita</taxon>
        <taxon>Proctotrupomorpha</taxon>
        <taxon>Chalcidoidea</taxon>
        <taxon>Trichogrammatidae</taxon>
        <taxon>Trichogramma</taxon>
    </lineage>
</organism>
<feature type="non-terminal residue" evidence="1">
    <location>
        <position position="1"/>
    </location>
</feature>
<accession>A0A6H5I293</accession>
<protein>
    <submittedName>
        <fullName evidence="1">Uncharacterized protein</fullName>
    </submittedName>
</protein>
<name>A0A6H5I293_9HYME</name>
<sequence>FHQKFTQRAQMQQHCALKLLGGHGAPIAFPQIQSINIDKHFARTTINCSDAASYADPRIARRSSHIEFKPEANAKRESCCSARSLNERVIMRLLRAAEMQTLFLTVCSFTYMYSLPEKAAYKHAAICRGIKRKAELKLACARASAESIESCSVICFRSEALLSRIRNSTQQHTLRCRANRSASTRSICFSTFLRRRRRQLREIKSPLIQNRNVILLFGISGALCSNEIYGTLLEDVEDTGNNTRMCTHIYIAYASSTPISSNSLATLNITLTGHRHSTRYAPRARVCIKASKGCDYGRAERKHCIAQDTKRHACQYCMRSRHSSESY</sequence>